<evidence type="ECO:0000313" key="2">
    <source>
        <dbReference type="EMBL" id="KAF0904980.1"/>
    </source>
</evidence>
<accession>A0A6G1CXX9</accession>
<feature type="compositionally biased region" description="Polar residues" evidence="1">
    <location>
        <begin position="60"/>
        <end position="76"/>
    </location>
</feature>
<reference evidence="2 3" key="1">
    <citation type="submission" date="2019-11" db="EMBL/GenBank/DDBJ databases">
        <title>Whole genome sequence of Oryza granulata.</title>
        <authorList>
            <person name="Li W."/>
        </authorList>
    </citation>
    <scope>NUCLEOTIDE SEQUENCE [LARGE SCALE GENOMIC DNA]</scope>
    <source>
        <strain evidence="3">cv. Menghai</strain>
        <tissue evidence="2">Leaf</tissue>
    </source>
</reference>
<proteinExistence type="predicted"/>
<evidence type="ECO:0000313" key="3">
    <source>
        <dbReference type="Proteomes" id="UP000479710"/>
    </source>
</evidence>
<organism evidence="2 3">
    <name type="scientific">Oryza meyeriana var. granulata</name>
    <dbReference type="NCBI Taxonomy" id="110450"/>
    <lineage>
        <taxon>Eukaryota</taxon>
        <taxon>Viridiplantae</taxon>
        <taxon>Streptophyta</taxon>
        <taxon>Embryophyta</taxon>
        <taxon>Tracheophyta</taxon>
        <taxon>Spermatophyta</taxon>
        <taxon>Magnoliopsida</taxon>
        <taxon>Liliopsida</taxon>
        <taxon>Poales</taxon>
        <taxon>Poaceae</taxon>
        <taxon>BOP clade</taxon>
        <taxon>Oryzoideae</taxon>
        <taxon>Oryzeae</taxon>
        <taxon>Oryzinae</taxon>
        <taxon>Oryza</taxon>
        <taxon>Oryza meyeriana</taxon>
    </lineage>
</organism>
<dbReference type="Proteomes" id="UP000479710">
    <property type="component" value="Unassembled WGS sequence"/>
</dbReference>
<comment type="caution">
    <text evidence="2">The sequence shown here is derived from an EMBL/GenBank/DDBJ whole genome shotgun (WGS) entry which is preliminary data.</text>
</comment>
<protein>
    <submittedName>
        <fullName evidence="2">Uncharacterized protein</fullName>
    </submittedName>
</protein>
<evidence type="ECO:0000256" key="1">
    <source>
        <dbReference type="SAM" id="MobiDB-lite"/>
    </source>
</evidence>
<feature type="compositionally biased region" description="Basic and acidic residues" evidence="1">
    <location>
        <begin position="1"/>
        <end position="11"/>
    </location>
</feature>
<sequence length="76" mass="7988">MASPPRREPSRRQTASGVPSPPGGASAPSQRPPGHRRGERSNYPGDEDMTAVSTGRDENGTPSNVCRTVTNVTGDQ</sequence>
<dbReference type="EMBL" id="SPHZ02000008">
    <property type="protein sequence ID" value="KAF0904980.1"/>
    <property type="molecule type" value="Genomic_DNA"/>
</dbReference>
<keyword evidence="3" id="KW-1185">Reference proteome</keyword>
<feature type="region of interest" description="Disordered" evidence="1">
    <location>
        <begin position="1"/>
        <end position="76"/>
    </location>
</feature>
<name>A0A6G1CXX9_9ORYZ</name>
<dbReference type="AlphaFoldDB" id="A0A6G1CXX9"/>
<feature type="compositionally biased region" description="Low complexity" evidence="1">
    <location>
        <begin position="15"/>
        <end position="29"/>
    </location>
</feature>
<gene>
    <name evidence="2" type="ORF">E2562_039245</name>
</gene>